<dbReference type="AlphaFoldDB" id="A0A1W4X7D9"/>
<protein>
    <recommendedName>
        <fullName evidence="7">Large ribosomal subunit protein mL46</fullName>
    </recommendedName>
    <alternativeName>
        <fullName evidence="8">39S ribosomal protein L46, mitochondrial</fullName>
    </alternativeName>
</protein>
<dbReference type="PANTHER" id="PTHR13124">
    <property type="entry name" value="39S RIBOSOMAL PROTEIN L46, MITOCHONDRIAL PRECURSOR-RELATED"/>
    <property type="match status" value="1"/>
</dbReference>
<dbReference type="GO" id="GO:0003735">
    <property type="term" value="F:structural constituent of ribosome"/>
    <property type="evidence" value="ECO:0007669"/>
    <property type="project" value="InterPro"/>
</dbReference>
<dbReference type="Pfam" id="PF00293">
    <property type="entry name" value="NUDIX"/>
    <property type="match status" value="1"/>
</dbReference>
<dbReference type="GO" id="GO:0005743">
    <property type="term" value="C:mitochondrial inner membrane"/>
    <property type="evidence" value="ECO:0007669"/>
    <property type="project" value="UniProtKB-ARBA"/>
</dbReference>
<feature type="domain" description="Nudix hydrolase" evidence="9">
    <location>
        <begin position="123"/>
        <end position="260"/>
    </location>
</feature>
<dbReference type="SUPFAM" id="SSF55811">
    <property type="entry name" value="Nudix"/>
    <property type="match status" value="1"/>
</dbReference>
<dbReference type="CTD" id="26589"/>
<dbReference type="KEGG" id="apln:108741601"/>
<comment type="subcellular location">
    <subcellularLocation>
        <location evidence="1">Mitochondrion</location>
    </subcellularLocation>
</comment>
<dbReference type="InterPro" id="IPR015797">
    <property type="entry name" value="NUDIX_hydrolase-like_dom_sf"/>
</dbReference>
<evidence type="ECO:0000256" key="5">
    <source>
        <dbReference type="ARBA" id="ARBA00023128"/>
    </source>
</evidence>
<dbReference type="FunCoup" id="A0A1W4X7D9">
    <property type="interactions" value="340"/>
</dbReference>
<organism evidence="10 11">
    <name type="scientific">Agrilus planipennis</name>
    <name type="common">Emerald ash borer</name>
    <name type="synonym">Agrilus marcopoli</name>
    <dbReference type="NCBI Taxonomy" id="224129"/>
    <lineage>
        <taxon>Eukaryota</taxon>
        <taxon>Metazoa</taxon>
        <taxon>Ecdysozoa</taxon>
        <taxon>Arthropoda</taxon>
        <taxon>Hexapoda</taxon>
        <taxon>Insecta</taxon>
        <taxon>Pterygota</taxon>
        <taxon>Neoptera</taxon>
        <taxon>Endopterygota</taxon>
        <taxon>Coleoptera</taxon>
        <taxon>Polyphaga</taxon>
        <taxon>Elateriformia</taxon>
        <taxon>Buprestoidea</taxon>
        <taxon>Buprestidae</taxon>
        <taxon>Agrilinae</taxon>
        <taxon>Agrilus</taxon>
    </lineage>
</organism>
<comment type="similarity">
    <text evidence="2">Belongs to the mitochondrion-specific ribosomal protein mL46 family.</text>
</comment>
<dbReference type="GO" id="GO:0005762">
    <property type="term" value="C:mitochondrial large ribosomal subunit"/>
    <property type="evidence" value="ECO:0007669"/>
    <property type="project" value="TreeGrafter"/>
</dbReference>
<dbReference type="RefSeq" id="XP_018331954.1">
    <property type="nucleotide sequence ID" value="XM_018476452.2"/>
</dbReference>
<evidence type="ECO:0000256" key="3">
    <source>
        <dbReference type="ARBA" id="ARBA00022946"/>
    </source>
</evidence>
<evidence type="ECO:0000256" key="6">
    <source>
        <dbReference type="ARBA" id="ARBA00023274"/>
    </source>
</evidence>
<reference evidence="11" key="1">
    <citation type="submission" date="2025-08" db="UniProtKB">
        <authorList>
            <consortium name="RefSeq"/>
        </authorList>
    </citation>
    <scope>IDENTIFICATION</scope>
    <source>
        <tissue evidence="11">Entire body</tissue>
    </source>
</reference>
<evidence type="ECO:0000256" key="7">
    <source>
        <dbReference type="ARBA" id="ARBA00035190"/>
    </source>
</evidence>
<gene>
    <name evidence="11" type="primary">LOC108741601</name>
</gene>
<keyword evidence="3" id="KW-0809">Transit peptide</keyword>
<dbReference type="InterPro" id="IPR040008">
    <property type="entry name" value="Ribosomal_mL46"/>
</dbReference>
<evidence type="ECO:0000256" key="8">
    <source>
        <dbReference type="ARBA" id="ARBA00035534"/>
    </source>
</evidence>
<evidence type="ECO:0000313" key="11">
    <source>
        <dbReference type="RefSeq" id="XP_018331954.1"/>
    </source>
</evidence>
<name>A0A1W4X7D9_AGRPL</name>
<dbReference type="InParanoid" id="A0A1W4X7D9"/>
<dbReference type="CDD" id="cd04661">
    <property type="entry name" value="NUDIX_MRP_L46"/>
    <property type="match status" value="1"/>
</dbReference>
<dbReference type="OrthoDB" id="194611at2759"/>
<dbReference type="Proteomes" id="UP000192223">
    <property type="component" value="Unplaced"/>
</dbReference>
<evidence type="ECO:0000259" key="9">
    <source>
        <dbReference type="PROSITE" id="PS51462"/>
    </source>
</evidence>
<keyword evidence="4 11" id="KW-0689">Ribosomal protein</keyword>
<accession>A0A1W4X7D9</accession>
<evidence type="ECO:0000256" key="2">
    <source>
        <dbReference type="ARBA" id="ARBA00009070"/>
    </source>
</evidence>
<evidence type="ECO:0000256" key="1">
    <source>
        <dbReference type="ARBA" id="ARBA00004173"/>
    </source>
</evidence>
<evidence type="ECO:0000313" key="10">
    <source>
        <dbReference type="Proteomes" id="UP000192223"/>
    </source>
</evidence>
<dbReference type="PROSITE" id="PS51462">
    <property type="entry name" value="NUDIX"/>
    <property type="match status" value="1"/>
</dbReference>
<dbReference type="FunFam" id="3.90.79.10:FF:000018">
    <property type="entry name" value="39S ribosomal protein L46, mitochondrial"/>
    <property type="match status" value="1"/>
</dbReference>
<proteinExistence type="inferred from homology"/>
<dbReference type="STRING" id="224129.A0A1W4X7D9"/>
<keyword evidence="6" id="KW-0687">Ribonucleoprotein</keyword>
<keyword evidence="5" id="KW-0496">Mitochondrion</keyword>
<dbReference type="InterPro" id="IPR033650">
    <property type="entry name" value="Ribosomal_mL46_NUDIX"/>
</dbReference>
<keyword evidence="10" id="KW-1185">Reference proteome</keyword>
<dbReference type="Gene3D" id="3.90.79.10">
    <property type="entry name" value="Nucleoside Triphosphate Pyrophosphohydrolase"/>
    <property type="match status" value="1"/>
</dbReference>
<dbReference type="PANTHER" id="PTHR13124:SF12">
    <property type="entry name" value="LARGE RIBOSOMAL SUBUNIT PROTEIN ML46"/>
    <property type="match status" value="1"/>
</dbReference>
<dbReference type="InterPro" id="IPR000086">
    <property type="entry name" value="NUDIX_hydrolase_dom"/>
</dbReference>
<evidence type="ECO:0000256" key="4">
    <source>
        <dbReference type="ARBA" id="ARBA00022980"/>
    </source>
</evidence>
<sequence>MIRTYAFLAKTSSQILNSASYSSVQVAQKWDLFAAVCLERCPIITPPLSDIEVKVKKMFADIELERSYKNDWELRHEQEQNISQQLKKGEEVEVSTLQTVQDFIDAATEARSKFKEADRLTEADKANDVTSLSRKLDKHLVLLVQHNLNNKNYYLLPQGKRKEGETLRQTAERILKESCGTEIRAQFFGNAPAGFYKYKYPNEIRSKTGSVGAKIFIYAAHHKDGQVNKKDSKFKWLDRHELEKELPDNYHKSVSAFLIDE</sequence>
<dbReference type="GeneID" id="108741601"/>